<feature type="signal peptide" evidence="2">
    <location>
        <begin position="1"/>
        <end position="22"/>
    </location>
</feature>
<dbReference type="Proteomes" id="UP000315440">
    <property type="component" value="Unassembled WGS sequence"/>
</dbReference>
<reference evidence="3 4" key="1">
    <citation type="submission" date="2019-02" db="EMBL/GenBank/DDBJ databases">
        <title>Deep-cultivation of Planctomycetes and their phenomic and genomic characterization uncovers novel biology.</title>
        <authorList>
            <person name="Wiegand S."/>
            <person name="Jogler M."/>
            <person name="Boedeker C."/>
            <person name="Pinto D."/>
            <person name="Vollmers J."/>
            <person name="Rivas-Marin E."/>
            <person name="Kohn T."/>
            <person name="Peeters S.H."/>
            <person name="Heuer A."/>
            <person name="Rast P."/>
            <person name="Oberbeckmann S."/>
            <person name="Bunk B."/>
            <person name="Jeske O."/>
            <person name="Meyerdierks A."/>
            <person name="Storesund J.E."/>
            <person name="Kallscheuer N."/>
            <person name="Luecker S."/>
            <person name="Lage O.M."/>
            <person name="Pohl T."/>
            <person name="Merkel B.J."/>
            <person name="Hornburger P."/>
            <person name="Mueller R.-W."/>
            <person name="Bruemmer F."/>
            <person name="Labrenz M."/>
            <person name="Spormann A.M."/>
            <person name="Op Den Camp H."/>
            <person name="Overmann J."/>
            <person name="Amann R."/>
            <person name="Jetten M.S.M."/>
            <person name="Mascher T."/>
            <person name="Medema M.H."/>
            <person name="Devos D.P."/>
            <person name="Kaster A.-K."/>
            <person name="Ovreas L."/>
            <person name="Rohde M."/>
            <person name="Galperin M.Y."/>
            <person name="Jogler C."/>
        </authorList>
    </citation>
    <scope>NUCLEOTIDE SEQUENCE [LARGE SCALE GENOMIC DNA]</scope>
    <source>
        <strain evidence="3 4">Mal64</strain>
    </source>
</reference>
<evidence type="ECO:0000313" key="3">
    <source>
        <dbReference type="EMBL" id="TWT88247.1"/>
    </source>
</evidence>
<keyword evidence="2" id="KW-0732">Signal</keyword>
<keyword evidence="1" id="KW-0472">Membrane</keyword>
<feature type="transmembrane region" description="Helical" evidence="1">
    <location>
        <begin position="201"/>
        <end position="223"/>
    </location>
</feature>
<name>A0A5C5ZMN9_9BACT</name>
<feature type="transmembrane region" description="Helical" evidence="1">
    <location>
        <begin position="143"/>
        <end position="161"/>
    </location>
</feature>
<gene>
    <name evidence="3" type="ORF">Mal64_17260</name>
</gene>
<evidence type="ECO:0000256" key="2">
    <source>
        <dbReference type="SAM" id="SignalP"/>
    </source>
</evidence>
<keyword evidence="1" id="KW-1133">Transmembrane helix</keyword>
<dbReference type="EMBL" id="SJPQ01000002">
    <property type="protein sequence ID" value="TWT88247.1"/>
    <property type="molecule type" value="Genomic_DNA"/>
</dbReference>
<feature type="transmembrane region" description="Helical" evidence="1">
    <location>
        <begin position="314"/>
        <end position="332"/>
    </location>
</feature>
<protein>
    <submittedName>
        <fullName evidence="3">Uncharacterized protein</fullName>
    </submittedName>
</protein>
<dbReference type="RefSeq" id="WP_146399145.1">
    <property type="nucleotide sequence ID" value="NZ_SJPQ01000002.1"/>
</dbReference>
<organism evidence="3 4">
    <name type="scientific">Pseudobythopirellula maris</name>
    <dbReference type="NCBI Taxonomy" id="2527991"/>
    <lineage>
        <taxon>Bacteria</taxon>
        <taxon>Pseudomonadati</taxon>
        <taxon>Planctomycetota</taxon>
        <taxon>Planctomycetia</taxon>
        <taxon>Pirellulales</taxon>
        <taxon>Lacipirellulaceae</taxon>
        <taxon>Pseudobythopirellula</taxon>
    </lineage>
</organism>
<feature type="transmembrane region" description="Helical" evidence="1">
    <location>
        <begin position="400"/>
        <end position="425"/>
    </location>
</feature>
<feature type="transmembrane region" description="Helical" evidence="1">
    <location>
        <begin position="352"/>
        <end position="380"/>
    </location>
</feature>
<evidence type="ECO:0000313" key="4">
    <source>
        <dbReference type="Proteomes" id="UP000315440"/>
    </source>
</evidence>
<dbReference type="AlphaFoldDB" id="A0A5C5ZMN9"/>
<feature type="chain" id="PRO_5022671636" evidence="2">
    <location>
        <begin position="23"/>
        <end position="428"/>
    </location>
</feature>
<comment type="caution">
    <text evidence="3">The sequence shown here is derived from an EMBL/GenBank/DDBJ whole genome shotgun (WGS) entry which is preliminary data.</text>
</comment>
<proteinExistence type="predicted"/>
<accession>A0A5C5ZMN9</accession>
<feature type="transmembrane region" description="Helical" evidence="1">
    <location>
        <begin position="235"/>
        <end position="256"/>
    </location>
</feature>
<keyword evidence="4" id="KW-1185">Reference proteome</keyword>
<feature type="transmembrane region" description="Helical" evidence="1">
    <location>
        <begin position="276"/>
        <end position="294"/>
    </location>
</feature>
<keyword evidence="1" id="KW-0812">Transmembrane</keyword>
<sequence length="428" mass="45139" precursor="true">MRFSTRRLFLITAVFAASAALAGALPILTSDGDLLLAVCAPVTVCVLTDQALALLRQRRIAVEGRGALLSEALWRLGLSGLFVLLTADQLARASGVEVFSLSEDTMVYFVLYPYCPVLLLLLLSALVISGGQRAEAATARRSRAVALLGVVGGAACVWALLQDMGLIPMLVHVATDGIESTRAADFRRSGTFPNHLAEGYFTFWTMNAIVVGLLLSAIGVMEWSAAVRRTSRIGVVRPLVFVGAIGLLAAAAGWWVLVEFPRVSPDLAQSPLNGGMVELALAALLAMLCCLWIARATGCAAATPARLPPPRTAACAGVLALVYALMMLYGVGDTIRTLSNPPTNFWGAPISFAEHLGMLLSAPTTYMELALLLAMARLLLALWRNEESPLPATWSKPGAVAFFGALALLAVGGPLLAAFALTVWLGPV</sequence>
<evidence type="ECO:0000256" key="1">
    <source>
        <dbReference type="SAM" id="Phobius"/>
    </source>
</evidence>
<feature type="transmembrane region" description="Helical" evidence="1">
    <location>
        <begin position="107"/>
        <end position="131"/>
    </location>
</feature>